<protein>
    <submittedName>
        <fullName evidence="3">Transmembrane protein</fullName>
    </submittedName>
</protein>
<dbReference type="PANTHER" id="PTHR36878">
    <property type="entry name" value="SMALL INTEGRAL MEMBRANE PROTEIN 30"/>
    <property type="match status" value="1"/>
</dbReference>
<gene>
    <name evidence="3" type="ORF">SUZIE_195590</name>
</gene>
<reference evidence="3" key="1">
    <citation type="submission" date="2020-03" db="EMBL/GenBank/DDBJ databases">
        <title>Studies in the Genomics of Life Span.</title>
        <authorList>
            <person name="Glass D."/>
        </authorList>
    </citation>
    <scope>NUCLEOTIDE SEQUENCE</scope>
    <source>
        <strain evidence="3">SUZIE</strain>
        <tissue evidence="3">Muscle</tissue>
    </source>
</reference>
<proteinExistence type="predicted"/>
<sequence>MTSVSTELLFVLISLFFVSPLAEAIRVGDAIIALLLGVVSSIAGICVCLGASAQKRNERCDQMRLSRVS</sequence>
<evidence type="ECO:0000256" key="2">
    <source>
        <dbReference type="SAM" id="SignalP"/>
    </source>
</evidence>
<evidence type="ECO:0000256" key="1">
    <source>
        <dbReference type="SAM" id="Phobius"/>
    </source>
</evidence>
<keyword evidence="2" id="KW-0732">Signal</keyword>
<feature type="transmembrane region" description="Helical" evidence="1">
    <location>
        <begin position="34"/>
        <end position="53"/>
    </location>
</feature>
<evidence type="ECO:0000313" key="3">
    <source>
        <dbReference type="EMBL" id="MBZ3887960.1"/>
    </source>
</evidence>
<feature type="chain" id="PRO_5041384049" evidence="2">
    <location>
        <begin position="25"/>
        <end position="69"/>
    </location>
</feature>
<keyword evidence="1 3" id="KW-0812">Transmembrane</keyword>
<dbReference type="EMBL" id="JAATJV010420361">
    <property type="protein sequence ID" value="MBZ3887960.1"/>
    <property type="molecule type" value="Genomic_DNA"/>
</dbReference>
<evidence type="ECO:0000313" key="4">
    <source>
        <dbReference type="Proteomes" id="UP001166674"/>
    </source>
</evidence>
<dbReference type="PANTHER" id="PTHR36878:SF1">
    <property type="entry name" value="SMALL INTEGRAL MEMBRANE PROTEIN 30"/>
    <property type="match status" value="1"/>
</dbReference>
<dbReference type="AlphaFoldDB" id="A0AA41NCQ5"/>
<comment type="caution">
    <text evidence="3">The sequence shown here is derived from an EMBL/GenBank/DDBJ whole genome shotgun (WGS) entry which is preliminary data.</text>
</comment>
<dbReference type="InterPro" id="IPR031742">
    <property type="entry name" value="DUF4730"/>
</dbReference>
<name>A0AA41NCQ5_SCICA</name>
<keyword evidence="1" id="KW-0472">Membrane</keyword>
<keyword evidence="4" id="KW-1185">Reference proteome</keyword>
<accession>A0AA41NCQ5</accession>
<dbReference type="Pfam" id="PF15873">
    <property type="entry name" value="DUF4730"/>
    <property type="match status" value="1"/>
</dbReference>
<feature type="signal peptide" evidence="2">
    <location>
        <begin position="1"/>
        <end position="24"/>
    </location>
</feature>
<dbReference type="Proteomes" id="UP001166674">
    <property type="component" value="Unassembled WGS sequence"/>
</dbReference>
<organism evidence="3 4">
    <name type="scientific">Sciurus carolinensis</name>
    <name type="common">Eastern gray squirrel</name>
    <dbReference type="NCBI Taxonomy" id="30640"/>
    <lineage>
        <taxon>Eukaryota</taxon>
        <taxon>Metazoa</taxon>
        <taxon>Chordata</taxon>
        <taxon>Craniata</taxon>
        <taxon>Vertebrata</taxon>
        <taxon>Euteleostomi</taxon>
        <taxon>Mammalia</taxon>
        <taxon>Eutheria</taxon>
        <taxon>Euarchontoglires</taxon>
        <taxon>Glires</taxon>
        <taxon>Rodentia</taxon>
        <taxon>Sciuromorpha</taxon>
        <taxon>Sciuridae</taxon>
        <taxon>Sciurinae</taxon>
        <taxon>Sciurini</taxon>
        <taxon>Sciurus</taxon>
    </lineage>
</organism>
<keyword evidence="1" id="KW-1133">Transmembrane helix</keyword>